<dbReference type="Proteomes" id="UP000192491">
    <property type="component" value="Unassembled WGS sequence"/>
</dbReference>
<accession>A0A1Y1QC08</accession>
<dbReference type="Pfam" id="PF13809">
    <property type="entry name" value="Tubulin_2"/>
    <property type="match status" value="1"/>
</dbReference>
<protein>
    <recommendedName>
        <fullName evidence="3">Tubulin/FtsZ GTPase domain-containing protein</fullName>
    </recommendedName>
</protein>
<organism evidence="1 2">
    <name type="scientific">Thiothrix lacustris</name>
    <dbReference type="NCBI Taxonomy" id="525917"/>
    <lineage>
        <taxon>Bacteria</taxon>
        <taxon>Pseudomonadati</taxon>
        <taxon>Pseudomonadota</taxon>
        <taxon>Gammaproteobacteria</taxon>
        <taxon>Thiotrichales</taxon>
        <taxon>Thiotrichaceae</taxon>
        <taxon>Thiothrix</taxon>
    </lineage>
</organism>
<dbReference type="GO" id="GO:0005525">
    <property type="term" value="F:GTP binding"/>
    <property type="evidence" value="ECO:0007669"/>
    <property type="project" value="InterPro"/>
</dbReference>
<dbReference type="InterPro" id="IPR036525">
    <property type="entry name" value="Tubulin/FtsZ_GTPase_sf"/>
</dbReference>
<sequence length="355" mass="39572">MSNYLLIGLGGTGGKVLKAFRKTIYEEFRSLQPAEETGVHIKSLYVDSSRADLTGSESWRTQGDVGADISLDEESRFSITTNNLAQRLNDPEHNPITHRYIGNPAYWGDIFSSMNISETAGGQMRRLGVALFEPRAVSFVEHVTRMTKALEEKSNKAQVSFHVFAGLAGGTGSGSFLHVIAQLRALYREPQQYPIYLYLLLPEPNSPWARNGTATNYYANGYAALEELNAYLVSDSKEGFNKGGPLFAPIDLTGKTQRFENKARGGETLLKDRLQGCFLVSSINEQNRALPVQEIPELIAQLVYQRIFLIDRSMPDKHRALRDAISLENLATPDESKKSNPNVKLRSVRFQSFGM</sequence>
<feature type="non-terminal residue" evidence="1">
    <location>
        <position position="355"/>
    </location>
</feature>
<evidence type="ECO:0008006" key="3">
    <source>
        <dbReference type="Google" id="ProtNLM"/>
    </source>
</evidence>
<dbReference type="GO" id="GO:0007017">
    <property type="term" value="P:microtubule-based process"/>
    <property type="evidence" value="ECO:0007669"/>
    <property type="project" value="InterPro"/>
</dbReference>
<dbReference type="AlphaFoldDB" id="A0A1Y1QC08"/>
<dbReference type="InterPro" id="IPR017975">
    <property type="entry name" value="Tubulin_CS"/>
</dbReference>
<evidence type="ECO:0000313" key="2">
    <source>
        <dbReference type="Proteomes" id="UP000192491"/>
    </source>
</evidence>
<name>A0A1Y1QC08_9GAMM</name>
<dbReference type="InterPro" id="IPR025904">
    <property type="entry name" value="Tubulin-like"/>
</dbReference>
<proteinExistence type="predicted"/>
<gene>
    <name evidence="1" type="ORF">BWK73_43795</name>
</gene>
<evidence type="ECO:0000313" key="1">
    <source>
        <dbReference type="EMBL" id="OQX02108.1"/>
    </source>
</evidence>
<dbReference type="SUPFAM" id="SSF52490">
    <property type="entry name" value="Tubulin nucleotide-binding domain-like"/>
    <property type="match status" value="1"/>
</dbReference>
<dbReference type="EMBL" id="MTEJ01000517">
    <property type="protein sequence ID" value="OQX02108.1"/>
    <property type="molecule type" value="Genomic_DNA"/>
</dbReference>
<comment type="caution">
    <text evidence="1">The sequence shown here is derived from an EMBL/GenBank/DDBJ whole genome shotgun (WGS) entry which is preliminary data.</text>
</comment>
<reference evidence="1 2" key="1">
    <citation type="submission" date="2017-01" db="EMBL/GenBank/DDBJ databases">
        <title>Novel large sulfur bacteria in the metagenomes of groundwater-fed chemosynthetic microbial mats in the Lake Huron basin.</title>
        <authorList>
            <person name="Sharrar A.M."/>
            <person name="Flood B.E."/>
            <person name="Bailey J.V."/>
            <person name="Jones D.S."/>
            <person name="Biddanda B."/>
            <person name="Ruberg S.A."/>
            <person name="Marcus D.N."/>
            <person name="Dick G.J."/>
        </authorList>
    </citation>
    <scope>NUCLEOTIDE SEQUENCE [LARGE SCALE GENOMIC DNA]</scope>
    <source>
        <strain evidence="1">A8</strain>
    </source>
</reference>
<dbReference type="PROSITE" id="PS00227">
    <property type="entry name" value="TUBULIN"/>
    <property type="match status" value="1"/>
</dbReference>
<dbReference type="GO" id="GO:0005874">
    <property type="term" value="C:microtubule"/>
    <property type="evidence" value="ECO:0007669"/>
    <property type="project" value="InterPro"/>
</dbReference>
<dbReference type="Gene3D" id="3.40.50.1440">
    <property type="entry name" value="Tubulin/FtsZ, GTPase domain"/>
    <property type="match status" value="1"/>
</dbReference>